<evidence type="ECO:0000313" key="6">
    <source>
        <dbReference type="EMBL" id="MFD1237921.1"/>
    </source>
</evidence>
<dbReference type="InterPro" id="IPR050109">
    <property type="entry name" value="HTH-type_TetR-like_transc_reg"/>
</dbReference>
<dbReference type="Pfam" id="PF00440">
    <property type="entry name" value="TetR_N"/>
    <property type="match status" value="1"/>
</dbReference>
<feature type="DNA-binding region" description="H-T-H motif" evidence="4">
    <location>
        <begin position="43"/>
        <end position="62"/>
    </location>
</feature>
<dbReference type="RefSeq" id="WP_013674836.1">
    <property type="nucleotide sequence ID" value="NZ_BAABKS010000057.1"/>
</dbReference>
<dbReference type="InterPro" id="IPR041678">
    <property type="entry name" value="TetR_C_16"/>
</dbReference>
<dbReference type="PROSITE" id="PS01081">
    <property type="entry name" value="HTH_TETR_1"/>
    <property type="match status" value="1"/>
</dbReference>
<dbReference type="PROSITE" id="PS50977">
    <property type="entry name" value="HTH_TETR_2"/>
    <property type="match status" value="1"/>
</dbReference>
<keyword evidence="7" id="KW-1185">Reference proteome</keyword>
<dbReference type="PANTHER" id="PTHR30055">
    <property type="entry name" value="HTH-TYPE TRANSCRIPTIONAL REGULATOR RUTR"/>
    <property type="match status" value="1"/>
</dbReference>
<evidence type="ECO:0000256" key="3">
    <source>
        <dbReference type="ARBA" id="ARBA00023163"/>
    </source>
</evidence>
<sequence length="211" mass="22066">MATQDTGEASARRARPRDAAATRRALLVAARELFAAVGYDATTVRAVAERAGVNQALLFRHFGNKEGLFAEALSGEAMALLEDGPPEELLDRALAAITADDPSGTELFFAVLRSTGSTEAGAAMRAELETRWGGTFAGLVDTDDEADAALRAGLMLAWLLGIGLLRTVIPTRPMSDADPAAIREHVLRGARALLGTPRTSGGGDQAPSPAR</sequence>
<dbReference type="InterPro" id="IPR036271">
    <property type="entry name" value="Tet_transcr_reg_TetR-rel_C_sf"/>
</dbReference>
<evidence type="ECO:0000259" key="5">
    <source>
        <dbReference type="PROSITE" id="PS50977"/>
    </source>
</evidence>
<dbReference type="PRINTS" id="PR00455">
    <property type="entry name" value="HTHTETR"/>
</dbReference>
<dbReference type="Pfam" id="PF17920">
    <property type="entry name" value="TetR_C_16"/>
    <property type="match status" value="1"/>
</dbReference>
<evidence type="ECO:0000256" key="4">
    <source>
        <dbReference type="PROSITE-ProRule" id="PRU00335"/>
    </source>
</evidence>
<dbReference type="Gene3D" id="1.10.357.10">
    <property type="entry name" value="Tetracycline Repressor, domain 2"/>
    <property type="match status" value="1"/>
</dbReference>
<dbReference type="InterPro" id="IPR023772">
    <property type="entry name" value="DNA-bd_HTH_TetR-type_CS"/>
</dbReference>
<dbReference type="EMBL" id="JBHTMB010000315">
    <property type="protein sequence ID" value="MFD1237921.1"/>
    <property type="molecule type" value="Genomic_DNA"/>
</dbReference>
<keyword evidence="1" id="KW-0805">Transcription regulation</keyword>
<name>A0ABW3VTB6_9PSEU</name>
<dbReference type="SUPFAM" id="SSF48498">
    <property type="entry name" value="Tetracyclin repressor-like, C-terminal domain"/>
    <property type="match status" value="1"/>
</dbReference>
<reference evidence="7" key="1">
    <citation type="journal article" date="2019" name="Int. J. Syst. Evol. Microbiol.">
        <title>The Global Catalogue of Microorganisms (GCM) 10K type strain sequencing project: providing services to taxonomists for standard genome sequencing and annotation.</title>
        <authorList>
            <consortium name="The Broad Institute Genomics Platform"/>
            <consortium name="The Broad Institute Genome Sequencing Center for Infectious Disease"/>
            <person name="Wu L."/>
            <person name="Ma J."/>
        </authorList>
    </citation>
    <scope>NUCLEOTIDE SEQUENCE [LARGE SCALE GENOMIC DNA]</scope>
    <source>
        <strain evidence="7">CCUG 49018</strain>
    </source>
</reference>
<keyword evidence="3" id="KW-0804">Transcription</keyword>
<accession>A0ABW3VTB6</accession>
<evidence type="ECO:0000256" key="1">
    <source>
        <dbReference type="ARBA" id="ARBA00023015"/>
    </source>
</evidence>
<comment type="caution">
    <text evidence="6">The sequence shown here is derived from an EMBL/GenBank/DDBJ whole genome shotgun (WGS) entry which is preliminary data.</text>
</comment>
<evidence type="ECO:0000256" key="2">
    <source>
        <dbReference type="ARBA" id="ARBA00023125"/>
    </source>
</evidence>
<evidence type="ECO:0000313" key="7">
    <source>
        <dbReference type="Proteomes" id="UP001597182"/>
    </source>
</evidence>
<dbReference type="PANTHER" id="PTHR30055:SF234">
    <property type="entry name" value="HTH-TYPE TRANSCRIPTIONAL REGULATOR BETI"/>
    <property type="match status" value="1"/>
</dbReference>
<keyword evidence="2 4" id="KW-0238">DNA-binding</keyword>
<proteinExistence type="predicted"/>
<dbReference type="Gene3D" id="1.10.10.60">
    <property type="entry name" value="Homeodomain-like"/>
    <property type="match status" value="1"/>
</dbReference>
<dbReference type="Proteomes" id="UP001597182">
    <property type="component" value="Unassembled WGS sequence"/>
</dbReference>
<dbReference type="SUPFAM" id="SSF46689">
    <property type="entry name" value="Homeodomain-like"/>
    <property type="match status" value="1"/>
</dbReference>
<feature type="domain" description="HTH tetR-type" evidence="5">
    <location>
        <begin position="20"/>
        <end position="80"/>
    </location>
</feature>
<dbReference type="InterPro" id="IPR001647">
    <property type="entry name" value="HTH_TetR"/>
</dbReference>
<dbReference type="InterPro" id="IPR009057">
    <property type="entry name" value="Homeodomain-like_sf"/>
</dbReference>
<organism evidence="6 7">
    <name type="scientific">Pseudonocardia benzenivorans</name>
    <dbReference type="NCBI Taxonomy" id="228005"/>
    <lineage>
        <taxon>Bacteria</taxon>
        <taxon>Bacillati</taxon>
        <taxon>Actinomycetota</taxon>
        <taxon>Actinomycetes</taxon>
        <taxon>Pseudonocardiales</taxon>
        <taxon>Pseudonocardiaceae</taxon>
        <taxon>Pseudonocardia</taxon>
    </lineage>
</organism>
<gene>
    <name evidence="6" type="ORF">ACFQ34_31945</name>
</gene>
<protein>
    <submittedName>
        <fullName evidence="6">TetR family transcriptional regulator</fullName>
    </submittedName>
</protein>